<sequence length="1962" mass="220621">MATPSTSQEGKGQKSIRPTDVQSTVVKSEDSIESKDESILTESFESPLNILSQAAARSPILTRSKAKTAQNFRELDIPLEFSEGETESSGDNLKRKYPKAVDSASCAKKKKNILKLLSRTQYRNMSNNLKVPENEVETKVDIVSKHEQAVQSFEKNSTSMSDDPVPKAEEVQGGVLNQADDMQTSITYEPMTLNYNEMLPEMIADSSQLSSFGADSLFDTAEAAAFQLPSFTLAMETAEQLKNYDEKYSAALKNWNSQIGKKSQSKVLENSADGKSNKCAASSSGVAEKEIKQSKKLNKSNKILESSSSEDGHETESSGKFHIASRKTWSQDDKMCDMLNIVEMITNPVITENSFLSEDSSSASSSCETNNAAANRTDTSEPKDSELGRLHAILEAKGIPLSVFGALGHRMLFQRSMSSASNARVQQLLQGLQADGDEGQQLQAVIEMCQLLVMGNEDTLAGFPVKQVVPVLIKLLEMEHNFEMMNHACRALAYLMEALPRSSSVVIEAIPVLLNKIQVIQCMDVAEQSLTALEMLSKWHNKAVLHAKGIEICLMFFDFFSQNAQRAAFAIIANCCQNILYDEFNLVSNSLPQLSGWLMLSDPKCVESLCLAFSRLVDCMKSQPSHLSEIASHEMLFNVKQLLSVSPCVLSSRTFASVVRMLSQISAASSELSVLLMKQNISETLRFLLIGTSNCDNGIELVPRSAQEMFEIASLICELMPSLPQDGLFAIDSLIAKPKNNKQGSVVWQWRDSTGLWYSYSRNDCKAIESAYLQGKNSLKLGEGKNSSWTIDLHTMQQHNEDSSFIRPVRRYINVSEAASCLENEKNDLPKVDHFKENADLVASCIKELFPILYEVYSNSSEPAVKHKCLATIVRMIYFAPSNILELVLNNQLVAKHIAALLASPDFRLVKKALQISEILMEKLPSVFGVHFIREGVIYEIKALVDKDFNFESQDSSNCNSSFLKSYPQISASNASLEYSLAATRARNSVRVAGTEVAASSEKLVRDDGPSSSKSSKVTYMKKTDLIPKQFDSCCKEAHTIHKSSLPLNSELKKKVGTWIKEQAKSFKEKFFSVEKLLSLDPAINVLNQLTSAANELAAVDYGALRALEIIRGIITDSDISSFELIHSGLINKLFEYLTASTDADVNKHAKEDNLKYFLHVFIGSPLSSDSDFKEKHLNSSPLFALVSELNACVSHLEQFPVDQPYNILSGKQGTNSFRIFNMGQFKCLFQRHHSCSNLRQWHNGPVMIEPLALIYNINRYLENRGYAVLQNDKDSVYDEVDDDLSDPSFDDSSDEEVGSIVVRVEEERRAPKLQFLIGNNVLPYDMTIYRAIRQYGYIENINNDGQEFDSESVLSTSDMWLRTYTIWYRPVPLESEENADEMKITTRSKSDKKKTSSSRNSKKGTSERETAVKVEKDPLWDDGIVPEVASSSLISNLHKTDLTQDPSLDVMYLLKVIHYLNFHWGFVYQMSSWGPAVSNTVFINSKLTGKVNQQLQDPFAIMTGNVPSWLSQIAYKFPFLFPFETRHLLFYVNSFDRDRALQRLFDTFPSFKNNGRISPKLDKRKKTVSRDSLLKQAESLFKDLGNSKAVLEIQYKNEVGTGLGPTLEFYALISKELQRADLDMWRGEKVMENQSSINYIYNPLGLYPVPLPRNTKTQLLTKICSKFKLLGNIFAKALMDSRLLDIPLSLAFYKWMLNEECYLTVSDLKYVDENLLNIVTKLEYIVVKKKHIENDESLSAIDKKVVLESLTYDGCPLDDLNLDFTLPGYAHIEMKKSGKETMVSIHNLEEYLKLLKHWILYEGVQLQMKAFREGFESVFPLSHLKIFYPDELELLFCGTDKNQWDMESLMACCRLDHGYDRESQAIKFLFEILCSYNVQQQRQFLKFVTGSPRLPVGGLKSLCPPLTIVRKTSDGSDSDSYLPSVMTCVNYLKLPAYSTREIMRTKLELAISEGQHSFHLS</sequence>
<dbReference type="Gene3D" id="3.30.2410.10">
    <property type="entry name" value="Hect, E3 ligase catalytic domain"/>
    <property type="match status" value="1"/>
</dbReference>
<feature type="compositionally biased region" description="Polar residues" evidence="13">
    <location>
        <begin position="300"/>
        <end position="309"/>
    </location>
</feature>
<dbReference type="PANTHER" id="PTHR45670">
    <property type="entry name" value="E3 UBIQUITIN-PROTEIN LIGASE TRIP12"/>
    <property type="match status" value="1"/>
</dbReference>
<protein>
    <recommendedName>
        <fullName evidence="12">E3 ubiquitin-protein ligase</fullName>
        <ecNumber evidence="12">2.3.2.26</ecNumber>
    </recommendedName>
</protein>
<dbReference type="InterPro" id="IPR018123">
    <property type="entry name" value="WWE-dom_subgr"/>
</dbReference>
<dbReference type="GO" id="GO:0000209">
    <property type="term" value="P:protein polyubiquitination"/>
    <property type="evidence" value="ECO:0007669"/>
    <property type="project" value="TreeGrafter"/>
</dbReference>
<feature type="compositionally biased region" description="Basic and acidic residues" evidence="13">
    <location>
        <begin position="310"/>
        <end position="319"/>
    </location>
</feature>
<keyword evidence="17" id="KW-1185">Reference proteome</keyword>
<feature type="region of interest" description="Disordered" evidence="13">
    <location>
        <begin position="360"/>
        <end position="384"/>
    </location>
</feature>
<feature type="domain" description="HECT" evidence="14">
    <location>
        <begin position="1584"/>
        <end position="1962"/>
    </location>
</feature>
<keyword evidence="7" id="KW-0227">DNA damage</keyword>
<comment type="catalytic activity">
    <reaction evidence="1 12">
        <text>S-ubiquitinyl-[E2 ubiquitin-conjugating enzyme]-L-cysteine + [acceptor protein]-L-lysine = [E2 ubiquitin-conjugating enzyme]-L-cysteine + N(6)-ubiquitinyl-[acceptor protein]-L-lysine.</text>
        <dbReference type="EC" id="2.3.2.26"/>
    </reaction>
</comment>
<evidence type="ECO:0000256" key="12">
    <source>
        <dbReference type="RuleBase" id="RU369009"/>
    </source>
</evidence>
<dbReference type="Gene3D" id="3.90.1750.10">
    <property type="entry name" value="Hect, E3 ligase catalytic domains"/>
    <property type="match status" value="1"/>
</dbReference>
<comment type="subcellular location">
    <subcellularLocation>
        <location evidence="2">Nucleus</location>
        <location evidence="2">Nucleoplasm</location>
    </subcellularLocation>
</comment>
<dbReference type="GO" id="GO:0009966">
    <property type="term" value="P:regulation of signal transduction"/>
    <property type="evidence" value="ECO:0007669"/>
    <property type="project" value="UniProtKB-ARBA"/>
</dbReference>
<dbReference type="EMBL" id="KK117751">
    <property type="protein sequence ID" value="KFM71329.1"/>
    <property type="molecule type" value="Genomic_DNA"/>
</dbReference>
<evidence type="ECO:0000259" key="14">
    <source>
        <dbReference type="PROSITE" id="PS50237"/>
    </source>
</evidence>
<dbReference type="SUPFAM" id="SSF48371">
    <property type="entry name" value="ARM repeat"/>
    <property type="match status" value="1"/>
</dbReference>
<evidence type="ECO:0000256" key="4">
    <source>
        <dbReference type="ARBA" id="ARBA00006331"/>
    </source>
</evidence>
<dbReference type="Pfam" id="PF02825">
    <property type="entry name" value="WWE"/>
    <property type="match status" value="1"/>
</dbReference>
<evidence type="ECO:0000256" key="13">
    <source>
        <dbReference type="SAM" id="MobiDB-lite"/>
    </source>
</evidence>
<evidence type="ECO:0000259" key="15">
    <source>
        <dbReference type="PROSITE" id="PS50918"/>
    </source>
</evidence>
<dbReference type="InterPro" id="IPR035983">
    <property type="entry name" value="Hect_E3_ubiquitin_ligase"/>
</dbReference>
<dbReference type="EC" id="2.3.2.26" evidence="12"/>
<dbReference type="InterPro" id="IPR057948">
    <property type="entry name" value="TPR_TRIP12_N"/>
</dbReference>
<dbReference type="SMART" id="SM00119">
    <property type="entry name" value="HECTc"/>
    <property type="match status" value="1"/>
</dbReference>
<dbReference type="OrthoDB" id="271273at2759"/>
<evidence type="ECO:0000256" key="8">
    <source>
        <dbReference type="ARBA" id="ARBA00022786"/>
    </source>
</evidence>
<dbReference type="InterPro" id="IPR011989">
    <property type="entry name" value="ARM-like"/>
</dbReference>
<evidence type="ECO:0000313" key="16">
    <source>
        <dbReference type="EMBL" id="KFM71329.1"/>
    </source>
</evidence>
<dbReference type="FunFam" id="3.30.2160.10:FF:000013">
    <property type="entry name" value="E3 ubiquitin-protein ligase TRIP12 isoform X1"/>
    <property type="match status" value="1"/>
</dbReference>
<dbReference type="GO" id="GO:0043161">
    <property type="term" value="P:proteasome-mediated ubiquitin-dependent protein catabolic process"/>
    <property type="evidence" value="ECO:0007669"/>
    <property type="project" value="TreeGrafter"/>
</dbReference>
<evidence type="ECO:0000256" key="2">
    <source>
        <dbReference type="ARBA" id="ARBA00004642"/>
    </source>
</evidence>
<feature type="compositionally biased region" description="Polar residues" evidence="13">
    <location>
        <begin position="1"/>
        <end position="10"/>
    </location>
</feature>
<keyword evidence="10" id="KW-0539">Nucleus</keyword>
<keyword evidence="5" id="KW-0597">Phosphoprotein</keyword>
<evidence type="ECO:0000256" key="3">
    <source>
        <dbReference type="ARBA" id="ARBA00004906"/>
    </source>
</evidence>
<name>A0A087U1U0_STEMI</name>
<feature type="domain" description="WWE" evidence="15">
    <location>
        <begin position="734"/>
        <end position="811"/>
    </location>
</feature>
<dbReference type="GO" id="GO:0061630">
    <property type="term" value="F:ubiquitin protein ligase activity"/>
    <property type="evidence" value="ECO:0007669"/>
    <property type="project" value="UniProtKB-UniRule"/>
</dbReference>
<evidence type="ECO:0000256" key="6">
    <source>
        <dbReference type="ARBA" id="ARBA00022679"/>
    </source>
</evidence>
<dbReference type="InterPro" id="IPR016024">
    <property type="entry name" value="ARM-type_fold"/>
</dbReference>
<proteinExistence type="inferred from homology"/>
<evidence type="ECO:0000256" key="11">
    <source>
        <dbReference type="PROSITE-ProRule" id="PRU00104"/>
    </source>
</evidence>
<feature type="active site" description="Glycyl thioester intermediate" evidence="11">
    <location>
        <position position="1929"/>
    </location>
</feature>
<feature type="region of interest" description="Disordered" evidence="13">
    <location>
        <begin position="1380"/>
        <end position="1413"/>
    </location>
</feature>
<evidence type="ECO:0000256" key="10">
    <source>
        <dbReference type="ARBA" id="ARBA00023242"/>
    </source>
</evidence>
<feature type="compositionally biased region" description="Basic residues" evidence="13">
    <location>
        <begin position="1391"/>
        <end position="1403"/>
    </location>
</feature>
<dbReference type="CDD" id="cd00078">
    <property type="entry name" value="HECTc"/>
    <property type="match status" value="1"/>
</dbReference>
<feature type="compositionally biased region" description="Low complexity" evidence="13">
    <location>
        <begin position="360"/>
        <end position="375"/>
    </location>
</feature>
<dbReference type="STRING" id="407821.A0A087U1U0"/>
<dbReference type="SUPFAM" id="SSF117839">
    <property type="entry name" value="WWE domain"/>
    <property type="match status" value="1"/>
</dbReference>
<dbReference type="PANTHER" id="PTHR45670:SF13">
    <property type="entry name" value="E3 UBIQUITIN-PROTEIN LIGASE TRIP12"/>
    <property type="match status" value="1"/>
</dbReference>
<feature type="region of interest" description="Disordered" evidence="13">
    <location>
        <begin position="266"/>
        <end position="321"/>
    </location>
</feature>
<dbReference type="GO" id="GO:0016607">
    <property type="term" value="C:nuclear speck"/>
    <property type="evidence" value="ECO:0007669"/>
    <property type="project" value="TreeGrafter"/>
</dbReference>
<dbReference type="Gene3D" id="3.30.720.50">
    <property type="match status" value="1"/>
</dbReference>
<dbReference type="Pfam" id="PF00632">
    <property type="entry name" value="HECT"/>
    <property type="match status" value="1"/>
</dbReference>
<dbReference type="InterPro" id="IPR000569">
    <property type="entry name" value="HECT_dom"/>
</dbReference>
<dbReference type="PROSITE" id="PS50918">
    <property type="entry name" value="WWE"/>
    <property type="match status" value="1"/>
</dbReference>
<dbReference type="SUPFAM" id="SSF56204">
    <property type="entry name" value="Hect, E3 ligase catalytic domain"/>
    <property type="match status" value="1"/>
</dbReference>
<comment type="pathway">
    <text evidence="3 12">Protein modification; protein ubiquitination.</text>
</comment>
<dbReference type="UniPathway" id="UPA00143"/>
<keyword evidence="8 11" id="KW-0833">Ubl conjugation pathway</keyword>
<evidence type="ECO:0000313" key="17">
    <source>
        <dbReference type="Proteomes" id="UP000054359"/>
    </source>
</evidence>
<dbReference type="InterPro" id="IPR004170">
    <property type="entry name" value="WWE_dom"/>
</dbReference>
<comment type="similarity">
    <text evidence="4 12">Belongs to the UPL family. K-HECT subfamily.</text>
</comment>
<dbReference type="InterPro" id="IPR045322">
    <property type="entry name" value="HECTD1/TRIP12-like"/>
</dbReference>
<dbReference type="Pfam" id="PF25579">
    <property type="entry name" value="TPR_TRIP12_N"/>
    <property type="match status" value="1"/>
</dbReference>
<evidence type="ECO:0000256" key="9">
    <source>
        <dbReference type="ARBA" id="ARBA00023204"/>
    </source>
</evidence>
<dbReference type="SMART" id="SM00678">
    <property type="entry name" value="WWE"/>
    <property type="match status" value="1"/>
</dbReference>
<evidence type="ECO:0000256" key="5">
    <source>
        <dbReference type="ARBA" id="ARBA00022553"/>
    </source>
</evidence>
<feature type="non-terminal residue" evidence="16">
    <location>
        <position position="1962"/>
    </location>
</feature>
<feature type="region of interest" description="Disordered" evidence="13">
    <location>
        <begin position="1"/>
        <end position="38"/>
    </location>
</feature>
<gene>
    <name evidence="16" type="ORF">X975_07057</name>
</gene>
<accession>A0A087U1U0</accession>
<dbReference type="GO" id="GO:0008270">
    <property type="term" value="F:zinc ion binding"/>
    <property type="evidence" value="ECO:0007669"/>
    <property type="project" value="InterPro"/>
</dbReference>
<feature type="compositionally biased region" description="Basic and acidic residues" evidence="13">
    <location>
        <begin position="27"/>
        <end position="38"/>
    </location>
</feature>
<evidence type="ECO:0000256" key="1">
    <source>
        <dbReference type="ARBA" id="ARBA00000885"/>
    </source>
</evidence>
<organism evidence="16 17">
    <name type="scientific">Stegodyphus mimosarum</name>
    <name type="common">African social velvet spider</name>
    <dbReference type="NCBI Taxonomy" id="407821"/>
    <lineage>
        <taxon>Eukaryota</taxon>
        <taxon>Metazoa</taxon>
        <taxon>Ecdysozoa</taxon>
        <taxon>Arthropoda</taxon>
        <taxon>Chelicerata</taxon>
        <taxon>Arachnida</taxon>
        <taxon>Araneae</taxon>
        <taxon>Araneomorphae</taxon>
        <taxon>Entelegynae</taxon>
        <taxon>Eresoidea</taxon>
        <taxon>Eresidae</taxon>
        <taxon>Stegodyphus</taxon>
    </lineage>
</organism>
<dbReference type="InterPro" id="IPR037197">
    <property type="entry name" value="WWE_dom_sf"/>
</dbReference>
<dbReference type="Gene3D" id="3.30.2160.10">
    <property type="entry name" value="Hect, E3 ligase catalytic domain"/>
    <property type="match status" value="1"/>
</dbReference>
<keyword evidence="9" id="KW-0234">DNA repair</keyword>
<dbReference type="PROSITE" id="PS50237">
    <property type="entry name" value="HECT"/>
    <property type="match status" value="1"/>
</dbReference>
<keyword evidence="6 12" id="KW-0808">Transferase</keyword>
<dbReference type="Proteomes" id="UP000054359">
    <property type="component" value="Unassembled WGS sequence"/>
</dbReference>
<dbReference type="Gene3D" id="1.25.10.10">
    <property type="entry name" value="Leucine-rich Repeat Variant"/>
    <property type="match status" value="1"/>
</dbReference>
<reference evidence="16 17" key="1">
    <citation type="submission" date="2013-11" db="EMBL/GenBank/DDBJ databases">
        <title>Genome sequencing of Stegodyphus mimosarum.</title>
        <authorList>
            <person name="Bechsgaard J."/>
        </authorList>
    </citation>
    <scope>NUCLEOTIDE SEQUENCE [LARGE SCALE GENOMIC DNA]</scope>
</reference>
<dbReference type="FunFam" id="3.30.2410.10:FF:000005">
    <property type="entry name" value="E3 ubiquitin-protein ligase TRIP12 isoform X1"/>
    <property type="match status" value="1"/>
</dbReference>
<evidence type="ECO:0000256" key="7">
    <source>
        <dbReference type="ARBA" id="ARBA00022763"/>
    </source>
</evidence>
<dbReference type="GO" id="GO:0006281">
    <property type="term" value="P:DNA repair"/>
    <property type="evidence" value="ECO:0007669"/>
    <property type="project" value="UniProtKB-KW"/>
</dbReference>